<gene>
    <name evidence="3" type="ORF">E0H75_25980</name>
</gene>
<dbReference type="AlphaFoldDB" id="A0A4R0JJT3"/>
<dbReference type="InterPro" id="IPR053145">
    <property type="entry name" value="AB_hydrolase_Est10"/>
</dbReference>
<feature type="region of interest" description="Disordered" evidence="1">
    <location>
        <begin position="1"/>
        <end position="35"/>
    </location>
</feature>
<evidence type="ECO:0000256" key="1">
    <source>
        <dbReference type="SAM" id="MobiDB-lite"/>
    </source>
</evidence>
<dbReference type="Proteomes" id="UP000293342">
    <property type="component" value="Unassembled WGS sequence"/>
</dbReference>
<name>A0A4R0JJT3_9ACTN</name>
<dbReference type="GO" id="GO:0052689">
    <property type="term" value="F:carboxylic ester hydrolase activity"/>
    <property type="evidence" value="ECO:0007669"/>
    <property type="project" value="TreeGrafter"/>
</dbReference>
<sequence>MSEWTTPPYADPTRFEEHEITLGSGERAVPGTLTRPASRSEVGVVLLSGGGPFDRDETSGPNKPLKDLAWGLASAGIAVLRFDKITHTRPDVMNEPGFTPYDEYVPHAVAAVQMLREHADQIFVVGHSMGGKAAPRIAAEDPSVAGIVIMAGDTQPMHHSAVRVMSYLETTNPEAVPPGTAELFQRQAAVVDSPDLSADTPAADLPFGMPGAYWLDLRDYDPVVTAAKLDVSILVLQGGRDYQVTVADDLPGWRQGLPDASIKVIDADNHLFFAGTGPSALNDYAIAQNVDPAAITALLDWLP</sequence>
<proteinExistence type="predicted"/>
<keyword evidence="4" id="KW-1185">Reference proteome</keyword>
<evidence type="ECO:0000313" key="3">
    <source>
        <dbReference type="EMBL" id="TCC46520.1"/>
    </source>
</evidence>
<evidence type="ECO:0000259" key="2">
    <source>
        <dbReference type="Pfam" id="PF12697"/>
    </source>
</evidence>
<dbReference type="PANTHER" id="PTHR43265">
    <property type="entry name" value="ESTERASE ESTD"/>
    <property type="match status" value="1"/>
</dbReference>
<comment type="caution">
    <text evidence="3">The sequence shown here is derived from an EMBL/GenBank/DDBJ whole genome shotgun (WGS) entry which is preliminary data.</text>
</comment>
<dbReference type="OrthoDB" id="9809549at2"/>
<feature type="domain" description="AB hydrolase-1" evidence="2">
    <location>
        <begin position="44"/>
        <end position="273"/>
    </location>
</feature>
<dbReference type="InterPro" id="IPR029058">
    <property type="entry name" value="AB_hydrolase_fold"/>
</dbReference>
<dbReference type="PANTHER" id="PTHR43265:SF1">
    <property type="entry name" value="ESTERASE ESTD"/>
    <property type="match status" value="1"/>
</dbReference>
<keyword evidence="3" id="KW-0378">Hydrolase</keyword>
<dbReference type="SUPFAM" id="SSF53474">
    <property type="entry name" value="alpha/beta-Hydrolases"/>
    <property type="match status" value="1"/>
</dbReference>
<dbReference type="Gene3D" id="3.40.50.1820">
    <property type="entry name" value="alpha/beta hydrolase"/>
    <property type="match status" value="1"/>
</dbReference>
<organism evidence="3 4">
    <name type="scientific">Kribbella capetownensis</name>
    <dbReference type="NCBI Taxonomy" id="1572659"/>
    <lineage>
        <taxon>Bacteria</taxon>
        <taxon>Bacillati</taxon>
        <taxon>Actinomycetota</taxon>
        <taxon>Actinomycetes</taxon>
        <taxon>Propionibacteriales</taxon>
        <taxon>Kribbellaceae</taxon>
        <taxon>Kribbella</taxon>
    </lineage>
</organism>
<dbReference type="Pfam" id="PF12697">
    <property type="entry name" value="Abhydrolase_6"/>
    <property type="match status" value="1"/>
</dbReference>
<reference evidence="3 4" key="1">
    <citation type="submission" date="2019-02" db="EMBL/GenBank/DDBJ databases">
        <title>Kribbella capetownensis sp. nov. and Kribbella speibonae sp. nov., isolated from soil.</title>
        <authorList>
            <person name="Curtis S.M."/>
            <person name="Norton I."/>
            <person name="Everest G.J."/>
            <person name="Meyers P.R."/>
        </authorList>
    </citation>
    <scope>NUCLEOTIDE SEQUENCE [LARGE SCALE GENOMIC DNA]</scope>
    <source>
        <strain evidence="3 4">YM53</strain>
    </source>
</reference>
<accession>A0A4R0JJT3</accession>
<dbReference type="InterPro" id="IPR000073">
    <property type="entry name" value="AB_hydrolase_1"/>
</dbReference>
<dbReference type="EMBL" id="SJKD01000006">
    <property type="protein sequence ID" value="TCC46520.1"/>
    <property type="molecule type" value="Genomic_DNA"/>
</dbReference>
<protein>
    <submittedName>
        <fullName evidence="3">Alpha/beta fold hydrolase</fullName>
    </submittedName>
</protein>
<dbReference type="RefSeq" id="WP_131516267.1">
    <property type="nucleotide sequence ID" value="NZ_SJKD01000006.1"/>
</dbReference>
<evidence type="ECO:0000313" key="4">
    <source>
        <dbReference type="Proteomes" id="UP000293342"/>
    </source>
</evidence>